<dbReference type="AlphaFoldDB" id="A0A5C8KNF2"/>
<dbReference type="EMBL" id="VRTS01000007">
    <property type="protein sequence ID" value="TXK60942.1"/>
    <property type="molecule type" value="Genomic_DNA"/>
</dbReference>
<organism evidence="2 3">
    <name type="scientific">Alkalisalibacterium limincola</name>
    <dbReference type="NCBI Taxonomy" id="2699169"/>
    <lineage>
        <taxon>Bacteria</taxon>
        <taxon>Pseudomonadati</taxon>
        <taxon>Pseudomonadota</taxon>
        <taxon>Gammaproteobacteria</taxon>
        <taxon>Lysobacterales</taxon>
        <taxon>Lysobacteraceae</taxon>
        <taxon>Alkalisalibacterium</taxon>
    </lineage>
</organism>
<sequence>MLLYFRLFVGQLPPVPKIQVHRVLNSMDAGRRLAKRAIAAQAIATLVLALALLLLGPAHALGALIGGGGLALGNAAMAWLGLRSDAPAAGFAMGQLLIGLLVKWVLVVLVLAVGVLILNLPGPAVLAGLLVSMVVFFAVGSRVRH</sequence>
<evidence type="ECO:0000313" key="2">
    <source>
        <dbReference type="EMBL" id="TXK60942.1"/>
    </source>
</evidence>
<reference evidence="2 3" key="1">
    <citation type="submission" date="2019-08" db="EMBL/GenBank/DDBJ databases">
        <authorList>
            <person name="Karlyshev A.V."/>
        </authorList>
    </citation>
    <scope>NUCLEOTIDE SEQUENCE [LARGE SCALE GENOMIC DNA]</scope>
    <source>
        <strain evidence="2 3">Alg18-2.2</strain>
    </source>
</reference>
<keyword evidence="1" id="KW-0812">Transmembrane</keyword>
<dbReference type="Proteomes" id="UP000321248">
    <property type="component" value="Unassembled WGS sequence"/>
</dbReference>
<evidence type="ECO:0000313" key="3">
    <source>
        <dbReference type="Proteomes" id="UP000321248"/>
    </source>
</evidence>
<dbReference type="RefSeq" id="WP_147891984.1">
    <property type="nucleotide sequence ID" value="NZ_VRTS01000007.1"/>
</dbReference>
<feature type="transmembrane region" description="Helical" evidence="1">
    <location>
        <begin position="94"/>
        <end position="118"/>
    </location>
</feature>
<feature type="transmembrane region" description="Helical" evidence="1">
    <location>
        <begin position="37"/>
        <end position="55"/>
    </location>
</feature>
<keyword evidence="1" id="KW-0472">Membrane</keyword>
<gene>
    <name evidence="2" type="ORF">FU658_10155</name>
</gene>
<feature type="transmembrane region" description="Helical" evidence="1">
    <location>
        <begin position="124"/>
        <end position="143"/>
    </location>
</feature>
<name>A0A5C8KNF2_9GAMM</name>
<evidence type="ECO:0008006" key="4">
    <source>
        <dbReference type="Google" id="ProtNLM"/>
    </source>
</evidence>
<proteinExistence type="predicted"/>
<comment type="caution">
    <text evidence="2">The sequence shown here is derived from an EMBL/GenBank/DDBJ whole genome shotgun (WGS) entry which is preliminary data.</text>
</comment>
<protein>
    <recommendedName>
        <fullName evidence="4">ATP synthase subunit I</fullName>
    </recommendedName>
</protein>
<keyword evidence="1" id="KW-1133">Transmembrane helix</keyword>
<accession>A0A5C8KNF2</accession>
<evidence type="ECO:0000256" key="1">
    <source>
        <dbReference type="SAM" id="Phobius"/>
    </source>
</evidence>
<keyword evidence="3" id="KW-1185">Reference proteome</keyword>
<feature type="transmembrane region" description="Helical" evidence="1">
    <location>
        <begin position="61"/>
        <end position="82"/>
    </location>
</feature>